<sequence>MESKHEYALITGASLGIGREIAKEFAQRKINTLLVALDTPELYQIQKDLREDFHIRAETYPADLTDPACAIAIHQWCKENDFVVKYLINNAGIGESGFLEDIALKRYCQMIDLNTKAYIALTHQFLPDLKKLGEAYIMNTSSMEATLPLPYKAVYTGTKNFIYAFSLALNQEVRRYGVRVSVLCPGPVLTNEEGLKRIEAQGKKARMMMLYPDQVASYAIKNLLGGRLVINPGRMNRWINRLQRLIPMHLKMRILEQMFRSYTRVSPSK</sequence>
<proteinExistence type="inferred from homology"/>
<dbReference type="Proteomes" id="UP001174839">
    <property type="component" value="Unassembled WGS sequence"/>
</dbReference>
<gene>
    <name evidence="3" type="ORF">QU605_12240</name>
</gene>
<dbReference type="CDD" id="cd05233">
    <property type="entry name" value="SDR_c"/>
    <property type="match status" value="1"/>
</dbReference>
<dbReference type="RefSeq" id="WP_289725611.1">
    <property type="nucleotide sequence ID" value="NZ_JAUDUY010000007.1"/>
</dbReference>
<comment type="caution">
    <text evidence="3">The sequence shown here is derived from an EMBL/GenBank/DDBJ whole genome shotgun (WGS) entry which is preliminary data.</text>
</comment>
<dbReference type="EMBL" id="JAUDUY010000007">
    <property type="protein sequence ID" value="MDM9632246.1"/>
    <property type="molecule type" value="Genomic_DNA"/>
</dbReference>
<organism evidence="3 4">
    <name type="scientific">Robiginitalea aurantiaca</name>
    <dbReference type="NCBI Taxonomy" id="3056915"/>
    <lineage>
        <taxon>Bacteria</taxon>
        <taxon>Pseudomonadati</taxon>
        <taxon>Bacteroidota</taxon>
        <taxon>Flavobacteriia</taxon>
        <taxon>Flavobacteriales</taxon>
        <taxon>Flavobacteriaceae</taxon>
        <taxon>Robiginitalea</taxon>
    </lineage>
</organism>
<dbReference type="SUPFAM" id="SSF51735">
    <property type="entry name" value="NAD(P)-binding Rossmann-fold domains"/>
    <property type="match status" value="1"/>
</dbReference>
<comment type="similarity">
    <text evidence="1">Belongs to the short-chain dehydrogenases/reductases (SDR) family.</text>
</comment>
<evidence type="ECO:0000256" key="1">
    <source>
        <dbReference type="ARBA" id="ARBA00006484"/>
    </source>
</evidence>
<evidence type="ECO:0000256" key="2">
    <source>
        <dbReference type="ARBA" id="ARBA00023002"/>
    </source>
</evidence>
<name>A0ABT7WH50_9FLAO</name>
<dbReference type="PRINTS" id="PR00081">
    <property type="entry name" value="GDHRDH"/>
</dbReference>
<dbReference type="Pfam" id="PF00106">
    <property type="entry name" value="adh_short"/>
    <property type="match status" value="1"/>
</dbReference>
<evidence type="ECO:0000313" key="4">
    <source>
        <dbReference type="Proteomes" id="UP001174839"/>
    </source>
</evidence>
<dbReference type="Gene3D" id="3.40.50.720">
    <property type="entry name" value="NAD(P)-binding Rossmann-like Domain"/>
    <property type="match status" value="1"/>
</dbReference>
<evidence type="ECO:0000313" key="3">
    <source>
        <dbReference type="EMBL" id="MDM9632246.1"/>
    </source>
</evidence>
<dbReference type="PANTHER" id="PTHR44196:SF2">
    <property type="entry name" value="SHORT-CHAIN DEHYDROGENASE-RELATED"/>
    <property type="match status" value="1"/>
</dbReference>
<keyword evidence="4" id="KW-1185">Reference proteome</keyword>
<dbReference type="PANTHER" id="PTHR44196">
    <property type="entry name" value="DEHYDROGENASE/REDUCTASE SDR FAMILY MEMBER 7B"/>
    <property type="match status" value="1"/>
</dbReference>
<keyword evidence="2" id="KW-0560">Oxidoreductase</keyword>
<protein>
    <submittedName>
        <fullName evidence="3">SDR family NAD(P)-dependent oxidoreductase</fullName>
    </submittedName>
</protein>
<accession>A0ABT7WH50</accession>
<dbReference type="InterPro" id="IPR002347">
    <property type="entry name" value="SDR_fam"/>
</dbReference>
<dbReference type="PIRSF" id="PIRSF000126">
    <property type="entry name" value="11-beta-HSD1"/>
    <property type="match status" value="1"/>
</dbReference>
<reference evidence="3" key="1">
    <citation type="submission" date="2023-06" db="EMBL/GenBank/DDBJ databases">
        <title>Robiginitalea aurantiacus sp. nov. and Algoriphagus sediminis sp. nov., isolated from coastal sediment.</title>
        <authorList>
            <person name="Zhou Z.Y."/>
            <person name="An J."/>
            <person name="Jia Y.W."/>
            <person name="Du Z.J."/>
        </authorList>
    </citation>
    <scope>NUCLEOTIDE SEQUENCE</scope>
    <source>
        <strain evidence="3">M39</strain>
    </source>
</reference>
<dbReference type="InterPro" id="IPR036291">
    <property type="entry name" value="NAD(P)-bd_dom_sf"/>
</dbReference>